<feature type="compositionally biased region" description="Gly residues" evidence="1">
    <location>
        <begin position="176"/>
        <end position="185"/>
    </location>
</feature>
<keyword evidence="3" id="KW-1185">Reference proteome</keyword>
<dbReference type="Proteomes" id="UP001141327">
    <property type="component" value="Unassembled WGS sequence"/>
</dbReference>
<evidence type="ECO:0000313" key="3">
    <source>
        <dbReference type="Proteomes" id="UP001141327"/>
    </source>
</evidence>
<dbReference type="EMBL" id="JAPMOS010000144">
    <property type="protein sequence ID" value="KAJ4454608.1"/>
    <property type="molecule type" value="Genomic_DNA"/>
</dbReference>
<reference evidence="2" key="1">
    <citation type="journal article" date="2022" name="bioRxiv">
        <title>Genomics of Preaxostyla Flagellates Illuminates Evolutionary Transitions and the Path Towards Mitochondrial Loss.</title>
        <authorList>
            <person name="Novak L.V.F."/>
            <person name="Treitli S.C."/>
            <person name="Pyrih J."/>
            <person name="Halakuc P."/>
            <person name="Pipaliya S.V."/>
            <person name="Vacek V."/>
            <person name="Brzon O."/>
            <person name="Soukal P."/>
            <person name="Eme L."/>
            <person name="Dacks J.B."/>
            <person name="Karnkowska A."/>
            <person name="Elias M."/>
            <person name="Hampl V."/>
        </authorList>
    </citation>
    <scope>NUCLEOTIDE SEQUENCE</scope>
    <source>
        <strain evidence="2">RCP-MX</strain>
    </source>
</reference>
<name>A0ABQ8U9B3_9EUKA</name>
<evidence type="ECO:0000313" key="2">
    <source>
        <dbReference type="EMBL" id="KAJ4454608.1"/>
    </source>
</evidence>
<gene>
    <name evidence="2" type="ORF">PAPYR_10622</name>
</gene>
<proteinExistence type="predicted"/>
<organism evidence="2 3">
    <name type="scientific">Paratrimastix pyriformis</name>
    <dbReference type="NCBI Taxonomy" id="342808"/>
    <lineage>
        <taxon>Eukaryota</taxon>
        <taxon>Metamonada</taxon>
        <taxon>Preaxostyla</taxon>
        <taxon>Paratrimastigidae</taxon>
        <taxon>Paratrimastix</taxon>
    </lineage>
</organism>
<comment type="caution">
    <text evidence="2">The sequence shown here is derived from an EMBL/GenBank/DDBJ whole genome shotgun (WGS) entry which is preliminary data.</text>
</comment>
<feature type="compositionally biased region" description="Basic and acidic residues" evidence="1">
    <location>
        <begin position="93"/>
        <end position="102"/>
    </location>
</feature>
<protein>
    <submittedName>
        <fullName evidence="2">Uncharacterized protein</fullName>
    </submittedName>
</protein>
<evidence type="ECO:0000256" key="1">
    <source>
        <dbReference type="SAM" id="MobiDB-lite"/>
    </source>
</evidence>
<feature type="region of interest" description="Disordered" evidence="1">
    <location>
        <begin position="93"/>
        <end position="185"/>
    </location>
</feature>
<feature type="compositionally biased region" description="Pro residues" evidence="1">
    <location>
        <begin position="111"/>
        <end position="123"/>
    </location>
</feature>
<accession>A0ABQ8U9B3</accession>
<sequence>MENMDVLFTPSLALSPSSASLTDKTICVDFCVCCAVVLCDCGPGPSLQGGFTKIYPTPERVAAFEKLMVPPAFFFADTATSKARRETVQKMLTERQEKDRAYRPKAKPAGGKPPTPKSLPPRPMTTRSNPEGGSTPGGTGPQGDVTQSVLAALAAAKSQGTIGLTPRGRPELLVGRGAGGGEVMR</sequence>